<gene>
    <name evidence="3" type="ORF">GCM10011312_07680</name>
</gene>
<dbReference type="EMBL" id="BMGK01000003">
    <property type="protein sequence ID" value="GGD86101.1"/>
    <property type="molecule type" value="Genomic_DNA"/>
</dbReference>
<dbReference type="CDD" id="cd00371">
    <property type="entry name" value="HMA"/>
    <property type="match status" value="1"/>
</dbReference>
<dbReference type="SUPFAM" id="SSF55008">
    <property type="entry name" value="HMA, heavy metal-associated domain"/>
    <property type="match status" value="1"/>
</dbReference>
<evidence type="ECO:0000313" key="3">
    <source>
        <dbReference type="EMBL" id="GGD86101.1"/>
    </source>
</evidence>
<organism evidence="3 4">
    <name type="scientific">Planktosalinus lacus</name>
    <dbReference type="NCBI Taxonomy" id="1526573"/>
    <lineage>
        <taxon>Bacteria</taxon>
        <taxon>Pseudomonadati</taxon>
        <taxon>Bacteroidota</taxon>
        <taxon>Flavobacteriia</taxon>
        <taxon>Flavobacteriales</taxon>
        <taxon>Flavobacteriaceae</taxon>
        <taxon>Planktosalinus</taxon>
    </lineage>
</organism>
<feature type="signal peptide" evidence="1">
    <location>
        <begin position="1"/>
        <end position="24"/>
    </location>
</feature>
<accession>A0A8J2Y778</accession>
<dbReference type="InterPro" id="IPR006121">
    <property type="entry name" value="HMA_dom"/>
</dbReference>
<dbReference type="Proteomes" id="UP000652231">
    <property type="component" value="Unassembled WGS sequence"/>
</dbReference>
<dbReference type="PROSITE" id="PS50846">
    <property type="entry name" value="HMA_2"/>
    <property type="match status" value="1"/>
</dbReference>
<sequence>MNTINNPLIFKTMKKVLLSIAVLAAIGMTSCKNQTEEKEETTEMTEEVKEIAMSETTFGVRGNCSMCKRTIEEAANSLEGVATASWDVDRKQIHVSYDKEVVDEMKIHKAIAASGYDTEQVAGDEEAYKTLPECCKYDHEMEMNLAEPAEGEEGNHHEME</sequence>
<reference evidence="3" key="1">
    <citation type="journal article" date="2014" name="Int. J. Syst. Evol. Microbiol.">
        <title>Complete genome sequence of Corynebacterium casei LMG S-19264T (=DSM 44701T), isolated from a smear-ripened cheese.</title>
        <authorList>
            <consortium name="US DOE Joint Genome Institute (JGI-PGF)"/>
            <person name="Walter F."/>
            <person name="Albersmeier A."/>
            <person name="Kalinowski J."/>
            <person name="Ruckert C."/>
        </authorList>
    </citation>
    <scope>NUCLEOTIDE SEQUENCE</scope>
    <source>
        <strain evidence="3">CGMCC 1.12924</strain>
    </source>
</reference>
<dbReference type="GO" id="GO:0046872">
    <property type="term" value="F:metal ion binding"/>
    <property type="evidence" value="ECO:0007669"/>
    <property type="project" value="InterPro"/>
</dbReference>
<evidence type="ECO:0000313" key="4">
    <source>
        <dbReference type="Proteomes" id="UP000652231"/>
    </source>
</evidence>
<keyword evidence="1" id="KW-0732">Signal</keyword>
<dbReference type="Pfam" id="PF00403">
    <property type="entry name" value="HMA"/>
    <property type="match status" value="1"/>
</dbReference>
<evidence type="ECO:0000256" key="1">
    <source>
        <dbReference type="SAM" id="SignalP"/>
    </source>
</evidence>
<dbReference type="AlphaFoldDB" id="A0A8J2Y778"/>
<dbReference type="InterPro" id="IPR036163">
    <property type="entry name" value="HMA_dom_sf"/>
</dbReference>
<comment type="caution">
    <text evidence="3">The sequence shown here is derived from an EMBL/GenBank/DDBJ whole genome shotgun (WGS) entry which is preliminary data.</text>
</comment>
<proteinExistence type="predicted"/>
<keyword evidence="4" id="KW-1185">Reference proteome</keyword>
<dbReference type="Gene3D" id="3.30.70.100">
    <property type="match status" value="1"/>
</dbReference>
<evidence type="ECO:0000259" key="2">
    <source>
        <dbReference type="PROSITE" id="PS50846"/>
    </source>
</evidence>
<reference evidence="3" key="2">
    <citation type="submission" date="2020-09" db="EMBL/GenBank/DDBJ databases">
        <authorList>
            <person name="Sun Q."/>
            <person name="Zhou Y."/>
        </authorList>
    </citation>
    <scope>NUCLEOTIDE SEQUENCE</scope>
    <source>
        <strain evidence="3">CGMCC 1.12924</strain>
    </source>
</reference>
<name>A0A8J2Y778_9FLAO</name>
<feature type="domain" description="HMA" evidence="2">
    <location>
        <begin position="53"/>
        <end position="119"/>
    </location>
</feature>
<protein>
    <recommendedName>
        <fullName evidence="2">HMA domain-containing protein</fullName>
    </recommendedName>
</protein>
<feature type="chain" id="PRO_5035173924" description="HMA domain-containing protein" evidence="1">
    <location>
        <begin position="25"/>
        <end position="160"/>
    </location>
</feature>